<dbReference type="RefSeq" id="WP_004181371.1">
    <property type="nucleotide sequence ID" value="NZ_CP021106.3"/>
</dbReference>
<keyword evidence="2" id="KW-1185">Reference proteome</keyword>
<dbReference type="EMBL" id="CP021106">
    <property type="protein sequence ID" value="ARO88188.1"/>
    <property type="molecule type" value="Genomic_DNA"/>
</dbReference>
<protein>
    <recommendedName>
        <fullName evidence="3">DUF4376 domain-containing protein</fullName>
    </recommendedName>
</protein>
<organism evidence="1 2">
    <name type="scientific">Nitrosospira lacus</name>
    <dbReference type="NCBI Taxonomy" id="1288494"/>
    <lineage>
        <taxon>Bacteria</taxon>
        <taxon>Pseudomonadati</taxon>
        <taxon>Pseudomonadota</taxon>
        <taxon>Betaproteobacteria</taxon>
        <taxon>Nitrosomonadales</taxon>
        <taxon>Nitrosomonadaceae</taxon>
        <taxon>Nitrosospira</taxon>
    </lineage>
</organism>
<dbReference type="AlphaFoldDB" id="A0A1W6SQS2"/>
<evidence type="ECO:0000313" key="1">
    <source>
        <dbReference type="EMBL" id="ARO88188.1"/>
    </source>
</evidence>
<name>A0A1W6SQS2_9PROT</name>
<dbReference type="Proteomes" id="UP000012179">
    <property type="component" value="Chromosome"/>
</dbReference>
<proteinExistence type="predicted"/>
<evidence type="ECO:0008006" key="3">
    <source>
        <dbReference type="Google" id="ProtNLM"/>
    </source>
</evidence>
<dbReference type="eggNOG" id="ENOG50339P5">
    <property type="taxonomic scope" value="Bacteria"/>
</dbReference>
<evidence type="ECO:0000313" key="2">
    <source>
        <dbReference type="Proteomes" id="UP000012179"/>
    </source>
</evidence>
<dbReference type="KEGG" id="nlc:EBAPG3_010580"/>
<dbReference type="OrthoDB" id="8565491at2"/>
<sequence>MKITYTRPDGGTSVITIAGQESVAKSLAGTMGPSISAMTESQFIDWVKGKDVPVDATNVQVVEDSDVPVDYTGRIASAHKRINVAYKTAIRQMTADYPADEVISWPKQEEEALAWLANNSEPTPWIDGAVLGRGITKAEFVDKIIANAVLFAPAHGKLTGKRQKLRDQIEALGAAPTQSQLDAIQW</sequence>
<accession>A0A1W6SQS2</accession>
<gene>
    <name evidence="1" type="ORF">EBAPG3_010580</name>
</gene>
<reference evidence="1 2" key="1">
    <citation type="journal article" date="2015" name="Int. J. Syst. Evol. Microbiol.">
        <title>Nitrosospira lacus sp. nov., a psychrotolerant, ammonia-oxidizing bacterium from sandy lake sediment.</title>
        <authorList>
            <person name="Urakawa H."/>
            <person name="Garcia J.C."/>
            <person name="Nielsen J.L."/>
            <person name="Le V.Q."/>
            <person name="Kozlowski J.A."/>
            <person name="Stein L.Y."/>
            <person name="Lim C.K."/>
            <person name="Pommerening-Roser A."/>
            <person name="Martens-Habbena W."/>
            <person name="Stahl D.A."/>
            <person name="Klotz M.G."/>
        </authorList>
    </citation>
    <scope>NUCLEOTIDE SEQUENCE [LARGE SCALE GENOMIC DNA]</scope>
    <source>
        <strain evidence="1 2">APG3</strain>
    </source>
</reference>